<protein>
    <submittedName>
        <fullName evidence="1">Uncharacterized protein</fullName>
    </submittedName>
</protein>
<dbReference type="Proteomes" id="UP000250831">
    <property type="component" value="Unassembled WGS sequence"/>
</dbReference>
<keyword evidence="2" id="KW-1185">Reference proteome</keyword>
<gene>
    <name evidence="1" type="ORF">DCO56_12935</name>
</gene>
<evidence type="ECO:0000313" key="1">
    <source>
        <dbReference type="EMBL" id="PUV24257.1"/>
    </source>
</evidence>
<organism evidence="1 2">
    <name type="scientific">Sphingobacterium athyrii</name>
    <dbReference type="NCBI Taxonomy" id="2152717"/>
    <lineage>
        <taxon>Bacteria</taxon>
        <taxon>Pseudomonadati</taxon>
        <taxon>Bacteroidota</taxon>
        <taxon>Sphingobacteriia</taxon>
        <taxon>Sphingobacteriales</taxon>
        <taxon>Sphingobacteriaceae</taxon>
        <taxon>Sphingobacterium</taxon>
    </lineage>
</organism>
<dbReference type="GO" id="GO:0005975">
    <property type="term" value="P:carbohydrate metabolic process"/>
    <property type="evidence" value="ECO:0007669"/>
    <property type="project" value="InterPro"/>
</dbReference>
<reference evidence="1 2" key="1">
    <citation type="submission" date="2018-04" db="EMBL/GenBank/DDBJ databases">
        <title>Sphingobacterium sp. M46 Genome.</title>
        <authorList>
            <person name="Cheng J."/>
            <person name="Li Y."/>
        </authorList>
    </citation>
    <scope>NUCLEOTIDE SEQUENCE [LARGE SCALE GENOMIC DNA]</scope>
    <source>
        <strain evidence="1 2">M46</strain>
    </source>
</reference>
<comment type="caution">
    <text evidence="1">The sequence shown here is derived from an EMBL/GenBank/DDBJ whole genome shotgun (WGS) entry which is preliminary data.</text>
</comment>
<dbReference type="SUPFAM" id="SSF48208">
    <property type="entry name" value="Six-hairpin glycosidases"/>
    <property type="match status" value="1"/>
</dbReference>
<proteinExistence type="predicted"/>
<sequence length="730" mass="82588">MINAVTPWSVTVQSDISDSEPIYEMAMEAYLLRFYNIGDSIWLVVSWPEGGSIAFRLAFGMNSQFEKASITEATDEILVTASTRLAYYRIILFIPQSPATIFRYTVTLQVKFPLLIPFWPRDIVPLTKEGRIENTNGLIHAKQVGARSGQLFFSMTKPQVGSVFYFQNLSAMSSYCQAAEVSLRDTVGGEWPEIGFQFPVNAEKPLPANREFIISDAFVLLREDIPGGDLAITTQFLEHLANIYLLLPKPAPAKHDWLSTAEKVLIDLYRNKGCWTQTGGVPYLNAYVSDYDTPSEIMVQLAVLLPLHEYLSWTGKAHPLYEDISSGLEAFYDQTVESIVRWHPALQHGLDRSEEQKREMVMDSWYLHHPLLNLSRLALRGDKQAKKLFLDSIDYTIRVAQHFDYNWPVFYKMTTLEVLKAETEPGKGGEKDVPGSYAHVMFMAWQLTKEKRFLNEAAKAVKSLDGLAFDIFYQANNTAFAAAALLELYRETAEKHYLELSYCCLAGVFKNCQLWDCNYGHGTNFPYFFAVFPLNDAPYTAAYEELEVFAALHHYLEVAKDMAILPSLKVLLPEFIKYAIGRLAYYYPPLLPDEMIADEIKTGEIKKDLWVPLEDIHDGWEKSGSVGQEVYGAGLAFGIIPRQYFTIQGLGAIVFVNYPITGFRVGKNSATFHMEGSHLLQAEMQLLMLSQTVLSTIKVKQKIKSAYREIKAISLGHFALDAAGMIKISW</sequence>
<dbReference type="EMBL" id="QCXX01000003">
    <property type="protein sequence ID" value="PUV24257.1"/>
    <property type="molecule type" value="Genomic_DNA"/>
</dbReference>
<dbReference type="InterPro" id="IPR008928">
    <property type="entry name" value="6-hairpin_glycosidase_sf"/>
</dbReference>
<name>A0A363NU19_9SPHI</name>
<dbReference type="OrthoDB" id="7520791at2"/>
<dbReference type="AlphaFoldDB" id="A0A363NU19"/>
<accession>A0A363NU19</accession>
<evidence type="ECO:0000313" key="2">
    <source>
        <dbReference type="Proteomes" id="UP000250831"/>
    </source>
</evidence>
<dbReference type="RefSeq" id="WP_108634185.1">
    <property type="nucleotide sequence ID" value="NZ_QCXX01000003.1"/>
</dbReference>